<name>A0AC58J7J9_DANRE</name>
<keyword evidence="2" id="KW-0418">Kinase</keyword>
<evidence type="ECO:0000313" key="1">
    <source>
        <dbReference type="Proteomes" id="UP000000437"/>
    </source>
</evidence>
<keyword evidence="2" id="KW-0808">Transferase</keyword>
<dbReference type="RefSeq" id="XP_073802460.1">
    <property type="nucleotide sequence ID" value="XM_073946359.1"/>
</dbReference>
<reference evidence="2" key="1">
    <citation type="submission" date="2025-08" db="UniProtKB">
        <authorList>
            <consortium name="RefSeq"/>
        </authorList>
    </citation>
    <scope>IDENTIFICATION</scope>
    <source>
        <strain evidence="2">Tuebingen</strain>
        <tissue evidence="2">Fibroblasts and whole tissue</tissue>
    </source>
</reference>
<evidence type="ECO:0000313" key="2">
    <source>
        <dbReference type="RefSeq" id="XP_073802460.1"/>
    </source>
</evidence>
<keyword evidence="1" id="KW-1185">Reference proteome</keyword>
<proteinExistence type="predicted"/>
<dbReference type="Proteomes" id="UP000000437">
    <property type="component" value="Chromosome 4"/>
</dbReference>
<sequence length="1259" mass="138159">MAVVLSTTSNMSKSLKKKSHWTNRVHEVVLSRGPSGDLGFELQGGAENGQFPVIGEVKPDRRKLQQDELLLEVNDTPVAGLTIRDVWAVVRHCKDPVRFKCVKQGGVVDKDLRQYLNLRFQKGSLDHELQQIIRDNLYLRTVPCTTRQPREGEVPGVDYNFVTVERFVELERSGALLESGTYEDNYYGTPKPPAEPSPLLLNVAEQLLPGATPTSQGKRRRNKSVSNMEKAGIEPPEEEEEERPVINGNGVAITPESSEHEDKSTDASGEMATTCPSETSTDAPKEDTEPPKSPPKPDENDELGPLPDNWEMAYTEKGEVYFIDHNTKTTSWLDPRLAKKAKPPEECKENELPYGWEKIDDPIYGTYYVDHINRRTQFENPVLEAKRRLQHQQQMQSQGLSSLPLPAVYREKPLFTRDPTQLKGSFLSTPLQKSNMGFGFTIIGGDEPDEFLQVKSVIPDGPAAQDGKMATGDVIVYINDVCVLGTTHADVVKLFQSVPIGQSVTLVLCRGYPLPYDPEDAANTLLSPLGLIDRPLLVNGRNSYDSYMEYISRTARFVDPLQTTMVQPHPGDTHLDAGPLEDSVSMASSGAAGGELLTINMVKGADGFGFTIADSNGGQRVKQILEAQGCPGLCEGDLIVEINQQPALTLSHTQVVELLKECPIGTEATLVIQRGGTEPGLPRASLPADPSAEFQEVEVHLRRQKSGFGFRILGGEEPGQPILIGAIIEKSPADKDGRLRPGDELISVDGIVVAGKPHRYVIDLMHGAARTGQVKLTVRRRVQPTGEPFPENGRSPGSTQHSSPRSDFNSRMFCNNSAPSQNSAPSTTGSSPPDTAANQNAQPNDVSIQRKETEGFGFVIISSLNRPETAAAAAVPHKIGRIIEGSPADHCGKLKVGDRILAVNNQSIVNMPHADIVKLIKDAGLSVTLRIIPQEETNSTPSAGSSEKQSPMAQPSPVCQPNTVNQTGAAPLANSNAQQNSAPQPSPIKQPISEAQPSLVTQNSPANHPSSVTQQNPQTQPVQTYSHDSSYRSEVKARQDVKPDIRQPFTDYRQPPVDYRHPPVADYRQPPTLDYRHPPLLDYRPLPADPRTFPLPDYRMPQGSDYDVVPVIGVLRGNPLPDTGQQFIKLGSAQSEAPLKSSIIQDFDFFTVELEKGMKGFGFSIRGGREYKMDLFVLRLAEDGPAIRNGRMRVGDQIIEINGESTRDMTHARAIELIKSGGRRVRLLLKRGTGQVPEYGCYFASYRNGIFQSLHVHEK</sequence>
<protein>
    <submittedName>
        <fullName evidence="2">Membrane-associated guanylate kinase, WW and PDZ domain-containing protein 2a isoform X16</fullName>
    </submittedName>
</protein>
<gene>
    <name evidence="2" type="primary">magi2a</name>
    <name evidence="2" type="synonym">fb82g11</name>
    <name evidence="2" type="synonym">magi2</name>
    <name evidence="2" type="synonym">si:dkey-97c7.1</name>
    <name evidence="2" type="synonym">si:dkeyp-86a5.1</name>
    <name evidence="2" type="synonym">wu:fb82g11</name>
</gene>
<accession>A0AC58J7J9</accession>
<organism evidence="1 2">
    <name type="scientific">Danio rerio</name>
    <name type="common">Zebrafish</name>
    <name type="synonym">Brachydanio rerio</name>
    <dbReference type="NCBI Taxonomy" id="7955"/>
    <lineage>
        <taxon>Eukaryota</taxon>
        <taxon>Metazoa</taxon>
        <taxon>Chordata</taxon>
        <taxon>Craniata</taxon>
        <taxon>Vertebrata</taxon>
        <taxon>Euteleostomi</taxon>
        <taxon>Actinopterygii</taxon>
        <taxon>Neopterygii</taxon>
        <taxon>Teleostei</taxon>
        <taxon>Ostariophysi</taxon>
        <taxon>Cypriniformes</taxon>
        <taxon>Danionidae</taxon>
        <taxon>Danioninae</taxon>
        <taxon>Danio</taxon>
    </lineage>
</organism>